<dbReference type="InterPro" id="IPR051072">
    <property type="entry name" value="CACNG_subunit"/>
</dbReference>
<keyword evidence="4" id="KW-0107">Calcium channel</keyword>
<sequence>MCKLHTDSTFKGICKIIDHFPEDADYEQDTAEYLLRIVRASSVFPILSVGLLFLGGVCVAAGEFYKSKHNVVLSSGIFFVAAGLSFFNGFMWINQISWISANAFVLFNFDSKLYNHLFTTDYSNHK</sequence>
<comment type="subcellular location">
    <subcellularLocation>
        <location evidence="1">Membrane</location>
        <topology evidence="1">Multi-pass membrane protein</topology>
    </subcellularLocation>
</comment>
<dbReference type="GO" id="GO:0098970">
    <property type="term" value="P:postsynaptic neurotransmitter receptor diffusion trapping"/>
    <property type="evidence" value="ECO:0007669"/>
    <property type="project" value="TreeGrafter"/>
</dbReference>
<dbReference type="AlphaFoldDB" id="A0A401Q0B0"/>
<keyword evidence="10 12" id="KW-0472">Membrane</keyword>
<evidence type="ECO:0000256" key="3">
    <source>
        <dbReference type="ARBA" id="ARBA00022568"/>
    </source>
</evidence>
<keyword evidence="14" id="KW-1185">Reference proteome</keyword>
<evidence type="ECO:0000313" key="13">
    <source>
        <dbReference type="EMBL" id="GCB78815.1"/>
    </source>
</evidence>
<evidence type="ECO:0000256" key="9">
    <source>
        <dbReference type="ARBA" id="ARBA00023065"/>
    </source>
</evidence>
<dbReference type="PANTHER" id="PTHR12107">
    <property type="entry name" value="VOLTAGE-DEPENDENT CALCIUM CHANNEL GAMMA SUBUNIT"/>
    <property type="match status" value="1"/>
</dbReference>
<gene>
    <name evidence="13" type="ORF">scyTo_0017788</name>
</gene>
<keyword evidence="5 12" id="KW-0812">Transmembrane</keyword>
<evidence type="ECO:0000256" key="2">
    <source>
        <dbReference type="ARBA" id="ARBA00022448"/>
    </source>
</evidence>
<keyword evidence="8 12" id="KW-1133">Transmembrane helix</keyword>
<keyword evidence="11" id="KW-0407">Ion channel</keyword>
<evidence type="ECO:0000313" key="14">
    <source>
        <dbReference type="Proteomes" id="UP000288216"/>
    </source>
</evidence>
<dbReference type="GO" id="GO:0098943">
    <property type="term" value="P:neurotransmitter receptor transport, postsynaptic endosome to lysosome"/>
    <property type="evidence" value="ECO:0007669"/>
    <property type="project" value="TreeGrafter"/>
</dbReference>
<dbReference type="STRING" id="75743.A0A401Q0B0"/>
<dbReference type="Proteomes" id="UP000288216">
    <property type="component" value="Unassembled WGS sequence"/>
</dbReference>
<dbReference type="GO" id="GO:0032281">
    <property type="term" value="C:AMPA glutamate receptor complex"/>
    <property type="evidence" value="ECO:0007669"/>
    <property type="project" value="TreeGrafter"/>
</dbReference>
<evidence type="ECO:0000256" key="7">
    <source>
        <dbReference type="ARBA" id="ARBA00022882"/>
    </source>
</evidence>
<dbReference type="Pfam" id="PF00822">
    <property type="entry name" value="PMP22_Claudin"/>
    <property type="match status" value="1"/>
</dbReference>
<dbReference type="GO" id="GO:0016247">
    <property type="term" value="F:channel regulator activity"/>
    <property type="evidence" value="ECO:0007669"/>
    <property type="project" value="TreeGrafter"/>
</dbReference>
<dbReference type="EMBL" id="BFAA01011857">
    <property type="protein sequence ID" value="GCB78815.1"/>
    <property type="molecule type" value="Genomic_DNA"/>
</dbReference>
<keyword evidence="9" id="KW-0406">Ion transport</keyword>
<accession>A0A401Q0B0</accession>
<dbReference type="GO" id="GO:0099590">
    <property type="term" value="P:neurotransmitter receptor internalization"/>
    <property type="evidence" value="ECO:0007669"/>
    <property type="project" value="TreeGrafter"/>
</dbReference>
<dbReference type="GO" id="GO:0019226">
    <property type="term" value="P:transmission of nerve impulse"/>
    <property type="evidence" value="ECO:0007669"/>
    <property type="project" value="TreeGrafter"/>
</dbReference>
<evidence type="ECO:0000256" key="8">
    <source>
        <dbReference type="ARBA" id="ARBA00022989"/>
    </source>
</evidence>
<evidence type="ECO:0000256" key="1">
    <source>
        <dbReference type="ARBA" id="ARBA00004141"/>
    </source>
</evidence>
<proteinExistence type="predicted"/>
<evidence type="ECO:0000256" key="12">
    <source>
        <dbReference type="SAM" id="Phobius"/>
    </source>
</evidence>
<keyword evidence="6" id="KW-0106">Calcium</keyword>
<protein>
    <submittedName>
        <fullName evidence="13">Uncharacterized protein</fullName>
    </submittedName>
</protein>
<dbReference type="GO" id="GO:0098839">
    <property type="term" value="C:postsynaptic density membrane"/>
    <property type="evidence" value="ECO:0007669"/>
    <property type="project" value="TreeGrafter"/>
</dbReference>
<evidence type="ECO:0000256" key="10">
    <source>
        <dbReference type="ARBA" id="ARBA00023136"/>
    </source>
</evidence>
<name>A0A401Q0B0_SCYTO</name>
<dbReference type="OrthoDB" id="9990458at2759"/>
<evidence type="ECO:0000256" key="6">
    <source>
        <dbReference type="ARBA" id="ARBA00022837"/>
    </source>
</evidence>
<keyword evidence="3" id="KW-0109">Calcium transport</keyword>
<feature type="transmembrane region" description="Helical" evidence="12">
    <location>
        <begin position="71"/>
        <end position="93"/>
    </location>
</feature>
<evidence type="ECO:0000256" key="11">
    <source>
        <dbReference type="ARBA" id="ARBA00023303"/>
    </source>
</evidence>
<evidence type="ECO:0000256" key="4">
    <source>
        <dbReference type="ARBA" id="ARBA00022673"/>
    </source>
</evidence>
<reference evidence="13 14" key="1">
    <citation type="journal article" date="2018" name="Nat. Ecol. Evol.">
        <title>Shark genomes provide insights into elasmobranch evolution and the origin of vertebrates.</title>
        <authorList>
            <person name="Hara Y"/>
            <person name="Yamaguchi K"/>
            <person name="Onimaru K"/>
            <person name="Kadota M"/>
            <person name="Koyanagi M"/>
            <person name="Keeley SD"/>
            <person name="Tatsumi K"/>
            <person name="Tanaka K"/>
            <person name="Motone F"/>
            <person name="Kageyama Y"/>
            <person name="Nozu R"/>
            <person name="Adachi N"/>
            <person name="Nishimura O"/>
            <person name="Nakagawa R"/>
            <person name="Tanegashima C"/>
            <person name="Kiyatake I"/>
            <person name="Matsumoto R"/>
            <person name="Murakumo K"/>
            <person name="Nishida K"/>
            <person name="Terakita A"/>
            <person name="Kuratani S"/>
            <person name="Sato K"/>
            <person name="Hyodo S Kuraku.S."/>
        </authorList>
    </citation>
    <scope>NUCLEOTIDE SEQUENCE [LARGE SCALE GENOMIC DNA]</scope>
</reference>
<keyword evidence="7" id="KW-0851">Voltage-gated channel</keyword>
<dbReference type="InterPro" id="IPR004031">
    <property type="entry name" value="PMP22/EMP/MP20/Claudin"/>
</dbReference>
<comment type="caution">
    <text evidence="13">The sequence shown here is derived from an EMBL/GenBank/DDBJ whole genome shotgun (WGS) entry which is preliminary data.</text>
</comment>
<dbReference type="GO" id="GO:0005245">
    <property type="term" value="F:voltage-gated calcium channel activity"/>
    <property type="evidence" value="ECO:0007669"/>
    <property type="project" value="TreeGrafter"/>
</dbReference>
<dbReference type="PANTHER" id="PTHR12107:SF5">
    <property type="entry name" value="VOLTAGE-DEPENDENT CALCIUM CHANNEL GAMMA-3 SUBUNIT"/>
    <property type="match status" value="1"/>
</dbReference>
<dbReference type="Gene3D" id="1.20.140.150">
    <property type="match status" value="1"/>
</dbReference>
<keyword evidence="2" id="KW-0813">Transport</keyword>
<feature type="transmembrane region" description="Helical" evidence="12">
    <location>
        <begin position="43"/>
        <end position="65"/>
    </location>
</feature>
<dbReference type="GO" id="GO:0051968">
    <property type="term" value="P:positive regulation of synaptic transmission, glutamatergic"/>
    <property type="evidence" value="ECO:0007669"/>
    <property type="project" value="TreeGrafter"/>
</dbReference>
<organism evidence="13 14">
    <name type="scientific">Scyliorhinus torazame</name>
    <name type="common">Cloudy catshark</name>
    <name type="synonym">Catulus torazame</name>
    <dbReference type="NCBI Taxonomy" id="75743"/>
    <lineage>
        <taxon>Eukaryota</taxon>
        <taxon>Metazoa</taxon>
        <taxon>Chordata</taxon>
        <taxon>Craniata</taxon>
        <taxon>Vertebrata</taxon>
        <taxon>Chondrichthyes</taxon>
        <taxon>Elasmobranchii</taxon>
        <taxon>Galeomorphii</taxon>
        <taxon>Galeoidea</taxon>
        <taxon>Carcharhiniformes</taxon>
        <taxon>Scyliorhinidae</taxon>
        <taxon>Scyliorhinus</taxon>
    </lineage>
</organism>
<evidence type="ECO:0000256" key="5">
    <source>
        <dbReference type="ARBA" id="ARBA00022692"/>
    </source>
</evidence>